<dbReference type="Proteomes" id="UP000028411">
    <property type="component" value="Unassembled WGS sequence"/>
</dbReference>
<accession>A0A081RCX7</accession>
<dbReference type="PATRIC" id="fig|46429.4.peg.2683"/>
<name>A0A081RCX7_SPHCR</name>
<dbReference type="AlphaFoldDB" id="A0A081RCX7"/>
<proteinExistence type="inferred from homology"/>
<comment type="caution">
    <text evidence="3">The sequence shown here is derived from an EMBL/GenBank/DDBJ whole genome shotgun (WGS) entry which is preliminary data.</text>
</comment>
<evidence type="ECO:0000313" key="4">
    <source>
        <dbReference type="Proteomes" id="UP000028411"/>
    </source>
</evidence>
<protein>
    <recommendedName>
        <fullName evidence="5">Cell shape determination protein CcmA</fullName>
    </recommendedName>
</protein>
<organism evidence="3 4">
    <name type="scientific">Sphingobium chlorophenolicum</name>
    <dbReference type="NCBI Taxonomy" id="46429"/>
    <lineage>
        <taxon>Bacteria</taxon>
        <taxon>Pseudomonadati</taxon>
        <taxon>Pseudomonadota</taxon>
        <taxon>Alphaproteobacteria</taxon>
        <taxon>Sphingomonadales</taxon>
        <taxon>Sphingomonadaceae</taxon>
        <taxon>Sphingobium</taxon>
    </lineage>
</organism>
<evidence type="ECO:0000256" key="1">
    <source>
        <dbReference type="ARBA" id="ARBA00044755"/>
    </source>
</evidence>
<feature type="region of interest" description="Disordered" evidence="2">
    <location>
        <begin position="1"/>
        <end position="20"/>
    </location>
</feature>
<gene>
    <name evidence="3" type="ORF">BV95_02705</name>
</gene>
<reference evidence="3 4" key="1">
    <citation type="submission" date="2014-02" db="EMBL/GenBank/DDBJ databases">
        <title>Whole genome sequence of Sphingobium chlorophenolicum NBRC 16172.</title>
        <authorList>
            <person name="Gan H.M."/>
            <person name="Gan H.Y."/>
            <person name="Chew T.H."/>
            <person name="Savka M.A."/>
        </authorList>
    </citation>
    <scope>NUCLEOTIDE SEQUENCE [LARGE SCALE GENOMIC DNA]</scope>
    <source>
        <strain evidence="3 4">NBRC 16172</strain>
    </source>
</reference>
<dbReference type="PANTHER" id="PTHR35024">
    <property type="entry name" value="HYPOTHETICAL CYTOSOLIC PROTEIN"/>
    <property type="match status" value="1"/>
</dbReference>
<evidence type="ECO:0000313" key="3">
    <source>
        <dbReference type="EMBL" id="KEQ53050.1"/>
    </source>
</evidence>
<comment type="similarity">
    <text evidence="1">Belongs to the bactofilin family.</text>
</comment>
<dbReference type="Pfam" id="PF04519">
    <property type="entry name" value="Bactofilin"/>
    <property type="match status" value="1"/>
</dbReference>
<evidence type="ECO:0008006" key="5">
    <source>
        <dbReference type="Google" id="ProtNLM"/>
    </source>
</evidence>
<dbReference type="EMBL" id="JFHR01000030">
    <property type="protein sequence ID" value="KEQ53050.1"/>
    <property type="molecule type" value="Genomic_DNA"/>
</dbReference>
<evidence type="ECO:0000256" key="2">
    <source>
        <dbReference type="SAM" id="MobiDB-lite"/>
    </source>
</evidence>
<dbReference type="eggNOG" id="COG1664">
    <property type="taxonomic scope" value="Bacteria"/>
</dbReference>
<dbReference type="PANTHER" id="PTHR35024:SF4">
    <property type="entry name" value="POLYMER-FORMING CYTOSKELETAL PROTEIN"/>
    <property type="match status" value="1"/>
</dbReference>
<dbReference type="InterPro" id="IPR007607">
    <property type="entry name" value="BacA/B"/>
</dbReference>
<sequence>MFSRSSKSPRRASQMSATGAKNTPFSLIGGDVTISGNLTASVDLHIDGMVEGDISCAALVQGPDSRITGHVTAQSARLAGLVDGSITAEELVVESSARITGDVLYASISIAPGSRIEGRFTHKENGPVATGELKLIANDSGT</sequence>